<feature type="chain" id="PRO_5029036364" description="Peroxidase" evidence="17">
    <location>
        <begin position="23"/>
        <end position="406"/>
    </location>
</feature>
<evidence type="ECO:0000256" key="3">
    <source>
        <dbReference type="ARBA" id="ARBA00012313"/>
    </source>
</evidence>
<evidence type="ECO:0000256" key="5">
    <source>
        <dbReference type="ARBA" id="ARBA00022617"/>
    </source>
</evidence>
<keyword evidence="5 17" id="KW-0349">Heme</keyword>
<organism evidence="19 20">
    <name type="scientific">Triticum aestivum</name>
    <name type="common">Wheat</name>
    <dbReference type="NCBI Taxonomy" id="4565"/>
    <lineage>
        <taxon>Eukaryota</taxon>
        <taxon>Viridiplantae</taxon>
        <taxon>Streptophyta</taxon>
        <taxon>Embryophyta</taxon>
        <taxon>Tracheophyta</taxon>
        <taxon>Spermatophyta</taxon>
        <taxon>Magnoliopsida</taxon>
        <taxon>Liliopsida</taxon>
        <taxon>Poales</taxon>
        <taxon>Poaceae</taxon>
        <taxon>BOP clade</taxon>
        <taxon>Pooideae</taxon>
        <taxon>Triticodae</taxon>
        <taxon>Triticeae</taxon>
        <taxon>Triticinae</taxon>
        <taxon>Triticum</taxon>
    </lineage>
</organism>
<keyword evidence="9 15" id="KW-0408">Iron</keyword>
<dbReference type="InterPro" id="IPR010255">
    <property type="entry name" value="Haem_peroxidase_sf"/>
</dbReference>
<comment type="subcellular location">
    <subcellularLocation>
        <location evidence="17">Secreted</location>
    </subcellularLocation>
</comment>
<sequence>MAKLALLAVLVVLGSVACQASGYGYSYPNTPIIPPPPPATPLPSPSPPPPTGFFSDEPYFTSIGYSPTEPCSYPGVSHPQSHHAGAPTGFHPCPASTCHGLKESRSATTTTSALTPRRSCWTPCATPPPASRPGSSASSSTTALSRVAMPLSAEQGRWQAGSGDARIPNLSLRGFEVIDATKKKIEEKCPGVVSCADIVAFAGRDASKILSGNKINFSMPAGRYDGSVSLKDETLPNLPPPFANLNTLTQMFAKKGLSQTEMVALSGAHSIGRSQCSSFRHRHQPPANDNSTTSMDATYAGKLTQDCPAGSDPTVPQDYKTPDVLDSQYYRNMKDRKVLFTSDAALMTSPKTKELVEKYTWWLIGDFLWYRHFEDAMVNMGNIEVKSSTNGQIRNKCGFVNEPYTG</sequence>
<keyword evidence="10 16" id="KW-1015">Disulfide bond</keyword>
<feature type="domain" description="Plant heme peroxidase family profile" evidence="18">
    <location>
        <begin position="90"/>
        <end position="401"/>
    </location>
</feature>
<keyword evidence="12" id="KW-0873">Pyrrolidone carboxylic acid</keyword>
<feature type="binding site" evidence="15">
    <location>
        <position position="321"/>
    </location>
    <ligand>
        <name>Ca(2+)</name>
        <dbReference type="ChEBI" id="CHEBI:29108"/>
        <label>2</label>
    </ligand>
</feature>
<dbReference type="EMBL" id="LS480641">
    <property type="protein sequence ID" value="SPT16762.1"/>
    <property type="molecule type" value="Genomic_DNA"/>
</dbReference>
<feature type="binding site" evidence="14">
    <location>
        <position position="239"/>
    </location>
    <ligand>
        <name>substrate</name>
    </ligand>
</feature>
<proteinExistence type="inferred from homology"/>
<evidence type="ECO:0000256" key="13">
    <source>
        <dbReference type="ARBA" id="ARBA00023324"/>
    </source>
</evidence>
<comment type="cofactor">
    <cofactor evidence="15 17">
        <name>Ca(2+)</name>
        <dbReference type="ChEBI" id="CHEBI:29108"/>
    </cofactor>
    <text evidence="15 17">Binds 2 calcium ions per subunit.</text>
</comment>
<comment type="similarity">
    <text evidence="17">Belongs to the peroxidase family. Classical plant (class III) peroxidase subfamily.</text>
</comment>
<dbReference type="InterPro" id="IPR002016">
    <property type="entry name" value="Haem_peroxidase"/>
</dbReference>
<dbReference type="GO" id="GO:0046872">
    <property type="term" value="F:metal ion binding"/>
    <property type="evidence" value="ECO:0007669"/>
    <property type="project" value="UniProtKB-UniRule"/>
</dbReference>
<comment type="catalytic activity">
    <reaction evidence="1 17">
        <text>2 a phenolic donor + H2O2 = 2 a phenolic radical donor + 2 H2O</text>
        <dbReference type="Rhea" id="RHEA:56136"/>
        <dbReference type="ChEBI" id="CHEBI:15377"/>
        <dbReference type="ChEBI" id="CHEBI:16240"/>
        <dbReference type="ChEBI" id="CHEBI:139520"/>
        <dbReference type="ChEBI" id="CHEBI:139521"/>
        <dbReference type="EC" id="1.11.1.7"/>
    </reaction>
</comment>
<evidence type="ECO:0000313" key="20">
    <source>
        <dbReference type="Proteomes" id="UP000280104"/>
    </source>
</evidence>
<comment type="function">
    <text evidence="17">Removal of H(2)O(2), oxidation of toxic reductants, biosynthesis and degradation of lignin, suberization, auxin catabolism, response to environmental stresses such as wounding, pathogen attack and oxidative stress.</text>
</comment>
<comment type="similarity">
    <text evidence="2">Belongs to the peroxidase family. Ascorbate peroxidase subfamily.</text>
</comment>
<keyword evidence="8 17" id="KW-0560">Oxidoreductase</keyword>
<evidence type="ECO:0000256" key="11">
    <source>
        <dbReference type="ARBA" id="ARBA00023180"/>
    </source>
</evidence>
<dbReference type="Gene3D" id="1.10.420.10">
    <property type="entry name" value="Peroxidase, domain 2"/>
    <property type="match status" value="1"/>
</dbReference>
<name>A0A7H4LDS4_WHEAT</name>
<dbReference type="AlphaFoldDB" id="A0A7H4LDS4"/>
<dbReference type="GO" id="GO:0042744">
    <property type="term" value="P:hydrogen peroxide catabolic process"/>
    <property type="evidence" value="ECO:0007669"/>
    <property type="project" value="UniProtKB-KW"/>
</dbReference>
<feature type="signal peptide" evidence="17">
    <location>
        <begin position="1"/>
        <end position="22"/>
    </location>
</feature>
<evidence type="ECO:0000256" key="4">
    <source>
        <dbReference type="ARBA" id="ARBA00022559"/>
    </source>
</evidence>
<evidence type="ECO:0000256" key="9">
    <source>
        <dbReference type="ARBA" id="ARBA00023004"/>
    </source>
</evidence>
<dbReference type="PRINTS" id="PR00458">
    <property type="entry name" value="PEROXIDASE"/>
</dbReference>
<evidence type="ECO:0000256" key="1">
    <source>
        <dbReference type="ARBA" id="ARBA00000189"/>
    </source>
</evidence>
<keyword evidence="4 17" id="KW-0575">Peroxidase</keyword>
<evidence type="ECO:0000259" key="18">
    <source>
        <dbReference type="PROSITE" id="PS50873"/>
    </source>
</evidence>
<feature type="binding site" evidence="15">
    <location>
        <position position="326"/>
    </location>
    <ligand>
        <name>Ca(2+)</name>
        <dbReference type="ChEBI" id="CHEBI:29108"/>
        <label>2</label>
    </ligand>
</feature>
<dbReference type="PROSITE" id="PS50873">
    <property type="entry name" value="PEROXIDASE_4"/>
    <property type="match status" value="1"/>
</dbReference>
<evidence type="ECO:0000256" key="16">
    <source>
        <dbReference type="PIRSR" id="PIRSR600823-5"/>
    </source>
</evidence>
<evidence type="ECO:0000256" key="17">
    <source>
        <dbReference type="RuleBase" id="RU362060"/>
    </source>
</evidence>
<evidence type="ECO:0000256" key="2">
    <source>
        <dbReference type="ARBA" id="ARBA00006873"/>
    </source>
</evidence>
<keyword evidence="17" id="KW-0964">Secreted</keyword>
<evidence type="ECO:0000313" key="19">
    <source>
        <dbReference type="EMBL" id="SPT16762.1"/>
    </source>
</evidence>
<feature type="disulfide bond" evidence="16">
    <location>
        <begin position="195"/>
        <end position="397"/>
    </location>
</feature>
<accession>A0A7H4LDS4</accession>
<protein>
    <recommendedName>
        <fullName evidence="3 17">Peroxidase</fullName>
        <ecNumber evidence="3 17">1.11.1.7</ecNumber>
    </recommendedName>
</protein>
<evidence type="ECO:0000256" key="12">
    <source>
        <dbReference type="ARBA" id="ARBA00023283"/>
    </source>
</evidence>
<keyword evidence="11" id="KW-0325">Glycoprotein</keyword>
<evidence type="ECO:0000256" key="14">
    <source>
        <dbReference type="PIRSR" id="PIRSR600823-2"/>
    </source>
</evidence>
<dbReference type="Gene3D" id="1.10.520.10">
    <property type="match status" value="1"/>
</dbReference>
<evidence type="ECO:0000256" key="15">
    <source>
        <dbReference type="PIRSR" id="PIRSR600823-3"/>
    </source>
</evidence>
<feature type="disulfide bond" evidence="16">
    <location>
        <begin position="276"/>
        <end position="307"/>
    </location>
</feature>
<dbReference type="InterPro" id="IPR033905">
    <property type="entry name" value="Secretory_peroxidase"/>
</dbReference>
<dbReference type="PROSITE" id="PS00435">
    <property type="entry name" value="PEROXIDASE_1"/>
    <property type="match status" value="1"/>
</dbReference>
<dbReference type="GO" id="GO:0020037">
    <property type="term" value="F:heme binding"/>
    <property type="evidence" value="ECO:0007669"/>
    <property type="project" value="UniProtKB-UniRule"/>
</dbReference>
<dbReference type="GO" id="GO:0006979">
    <property type="term" value="P:response to oxidative stress"/>
    <property type="evidence" value="ECO:0007669"/>
    <property type="project" value="UniProtKB-UniRule"/>
</dbReference>
<dbReference type="Pfam" id="PF00141">
    <property type="entry name" value="peroxidase"/>
    <property type="match status" value="1"/>
</dbReference>
<reference evidence="19 20" key="1">
    <citation type="submission" date="2018-05" db="EMBL/GenBank/DDBJ databases">
        <authorList>
            <person name="Thind KAUR A."/>
        </authorList>
    </citation>
    <scope>NUCLEOTIDE SEQUENCE [LARGE SCALE GENOMIC DNA]</scope>
</reference>
<dbReference type="Proteomes" id="UP000280104">
    <property type="component" value="Chromosome II"/>
</dbReference>
<dbReference type="GO" id="GO:0005576">
    <property type="term" value="C:extracellular region"/>
    <property type="evidence" value="ECO:0007669"/>
    <property type="project" value="UniProtKB-SubCell"/>
</dbReference>
<dbReference type="PROSITE" id="PS51257">
    <property type="entry name" value="PROKAR_LIPOPROTEIN"/>
    <property type="match status" value="1"/>
</dbReference>
<dbReference type="GO" id="GO:0140825">
    <property type="term" value="F:lactoperoxidase activity"/>
    <property type="evidence" value="ECO:0007669"/>
    <property type="project" value="UniProtKB-EC"/>
</dbReference>
<keyword evidence="6 15" id="KW-0479">Metal-binding</keyword>
<evidence type="ECO:0000256" key="10">
    <source>
        <dbReference type="ARBA" id="ARBA00023157"/>
    </source>
</evidence>
<keyword evidence="7 15" id="KW-0106">Calcium</keyword>
<dbReference type="PRINTS" id="PR00461">
    <property type="entry name" value="PLPEROXIDASE"/>
</dbReference>
<dbReference type="InterPro" id="IPR019793">
    <property type="entry name" value="Peroxidases_heam-ligand_BS"/>
</dbReference>
<evidence type="ECO:0000256" key="6">
    <source>
        <dbReference type="ARBA" id="ARBA00022723"/>
    </source>
</evidence>
<feature type="binding site" evidence="15">
    <location>
        <position position="318"/>
    </location>
    <ligand>
        <name>Ca(2+)</name>
        <dbReference type="ChEBI" id="CHEBI:29108"/>
        <label>2</label>
    </ligand>
</feature>
<dbReference type="FunFam" id="1.10.420.10:FF:000006">
    <property type="entry name" value="Peroxidase"/>
    <property type="match status" value="1"/>
</dbReference>
<keyword evidence="13 17" id="KW-0376">Hydrogen peroxide</keyword>
<dbReference type="SUPFAM" id="SSF48113">
    <property type="entry name" value="Heme-dependent peroxidases"/>
    <property type="match status" value="1"/>
</dbReference>
<feature type="binding site" description="axial binding residue" evidence="15">
    <location>
        <position position="269"/>
    </location>
    <ligand>
        <name>heme b</name>
        <dbReference type="ChEBI" id="CHEBI:60344"/>
    </ligand>
    <ligandPart>
        <name>Fe</name>
        <dbReference type="ChEBI" id="CHEBI:18248"/>
    </ligandPart>
</feature>
<gene>
    <name evidence="19" type="ORF">CAMPLR22A2D_LOCUS1362</name>
</gene>
<dbReference type="InterPro" id="IPR000823">
    <property type="entry name" value="Peroxidase_pln"/>
</dbReference>
<dbReference type="PANTHER" id="PTHR31235">
    <property type="entry name" value="PEROXIDASE 25-RELATED"/>
    <property type="match status" value="1"/>
</dbReference>
<keyword evidence="17" id="KW-0732">Signal</keyword>
<dbReference type="EC" id="1.11.1.7" evidence="3 17"/>
<evidence type="ECO:0000256" key="7">
    <source>
        <dbReference type="ARBA" id="ARBA00022837"/>
    </source>
</evidence>
<dbReference type="CDD" id="cd00693">
    <property type="entry name" value="secretory_peroxidase"/>
    <property type="match status" value="1"/>
</dbReference>
<comment type="cofactor">
    <cofactor evidence="15 17">
        <name>heme b</name>
        <dbReference type="ChEBI" id="CHEBI:60344"/>
    </cofactor>
    <text evidence="15 17">Binds 1 heme b (iron(II)-protoporphyrin IX) group per subunit.</text>
</comment>
<evidence type="ECO:0000256" key="8">
    <source>
        <dbReference type="ARBA" id="ARBA00023002"/>
    </source>
</evidence>